<evidence type="ECO:0000313" key="3">
    <source>
        <dbReference type="Proteomes" id="UP001329430"/>
    </source>
</evidence>
<dbReference type="EMBL" id="JAVRBK010000001">
    <property type="protein sequence ID" value="KAK5649282.1"/>
    <property type="molecule type" value="Genomic_DNA"/>
</dbReference>
<organism evidence="2 3">
    <name type="scientific">Pyrocoelia pectoralis</name>
    <dbReference type="NCBI Taxonomy" id="417401"/>
    <lineage>
        <taxon>Eukaryota</taxon>
        <taxon>Metazoa</taxon>
        <taxon>Ecdysozoa</taxon>
        <taxon>Arthropoda</taxon>
        <taxon>Hexapoda</taxon>
        <taxon>Insecta</taxon>
        <taxon>Pterygota</taxon>
        <taxon>Neoptera</taxon>
        <taxon>Endopterygota</taxon>
        <taxon>Coleoptera</taxon>
        <taxon>Polyphaga</taxon>
        <taxon>Elateriformia</taxon>
        <taxon>Elateroidea</taxon>
        <taxon>Lampyridae</taxon>
        <taxon>Lampyrinae</taxon>
        <taxon>Pyrocoelia</taxon>
    </lineage>
</organism>
<evidence type="ECO:0000256" key="1">
    <source>
        <dbReference type="ARBA" id="ARBA00022729"/>
    </source>
</evidence>
<keyword evidence="3" id="KW-1185">Reference proteome</keyword>
<accession>A0AAN7ZNT0</accession>
<dbReference type="Gene3D" id="2.70.220.10">
    <property type="entry name" value="Ganglioside GM2 activator"/>
    <property type="match status" value="1"/>
</dbReference>
<evidence type="ECO:0000313" key="2">
    <source>
        <dbReference type="EMBL" id="KAK5649282.1"/>
    </source>
</evidence>
<protein>
    <submittedName>
        <fullName evidence="2">Uncharacterized protein</fullName>
    </submittedName>
</protein>
<proteinExistence type="predicted"/>
<sequence length="162" mass="18123">AYGACIYIKSISNNQLNGYSLTVNRFENCIPNSLVKIDKFNMTLDANCNIVPSGCMIITKGFTTSTVHYILSKRPLPTIEGNENVCSYLRDSKDMRISSVFQLPRQCPVLAGKMCGNPNKKISISQFRNKLSIFAGNLSLKMDFTHDNEASCIDLHFTLKKN</sequence>
<dbReference type="Proteomes" id="UP001329430">
    <property type="component" value="Chromosome 1"/>
</dbReference>
<name>A0AAN7ZNT0_9COLE</name>
<comment type="caution">
    <text evidence="2">The sequence shown here is derived from an EMBL/GenBank/DDBJ whole genome shotgun (WGS) entry which is preliminary data.</text>
</comment>
<feature type="non-terminal residue" evidence="2">
    <location>
        <position position="1"/>
    </location>
</feature>
<dbReference type="InterPro" id="IPR036846">
    <property type="entry name" value="GM2-AP_sf"/>
</dbReference>
<dbReference type="AlphaFoldDB" id="A0AAN7ZNT0"/>
<gene>
    <name evidence="2" type="ORF">RI129_000311</name>
</gene>
<keyword evidence="1" id="KW-0732">Signal</keyword>
<reference evidence="2 3" key="1">
    <citation type="journal article" date="2024" name="Insects">
        <title>An Improved Chromosome-Level Genome Assembly of the Firefly Pyrocoelia pectoralis.</title>
        <authorList>
            <person name="Fu X."/>
            <person name="Meyer-Rochow V.B."/>
            <person name="Ballantyne L."/>
            <person name="Zhu X."/>
        </authorList>
    </citation>
    <scope>NUCLEOTIDE SEQUENCE [LARGE SCALE GENOMIC DNA]</scope>
    <source>
        <strain evidence="2">XCY_ONT2</strain>
    </source>
</reference>